<keyword evidence="5" id="KW-0964">Secreted</keyword>
<keyword evidence="8" id="KW-0677">Repeat</keyword>
<evidence type="ECO:0000259" key="18">
    <source>
        <dbReference type="PROSITE" id="PS50234"/>
    </source>
</evidence>
<evidence type="ECO:0000256" key="9">
    <source>
        <dbReference type="ARBA" id="ARBA00023002"/>
    </source>
</evidence>
<evidence type="ECO:0000256" key="2">
    <source>
        <dbReference type="ARBA" id="ARBA00004613"/>
    </source>
</evidence>
<feature type="transmembrane region" description="Helical" evidence="17">
    <location>
        <begin position="82"/>
        <end position="100"/>
    </location>
</feature>
<dbReference type="SMART" id="SM00181">
    <property type="entry name" value="EGF"/>
    <property type="match status" value="1"/>
</dbReference>
<dbReference type="InterPro" id="IPR000742">
    <property type="entry name" value="EGF"/>
</dbReference>
<dbReference type="Pfam" id="PF04636">
    <property type="entry name" value="PA26"/>
    <property type="match status" value="2"/>
</dbReference>
<keyword evidence="17" id="KW-0812">Transmembrane</keyword>
<keyword evidence="7" id="KW-0732">Signal</keyword>
<dbReference type="PANTHER" id="PTHR12474:SF2">
    <property type="entry name" value="SESTRIN-2"/>
    <property type="match status" value="1"/>
</dbReference>
<dbReference type="Proteomes" id="UP000824540">
    <property type="component" value="Unassembled WGS sequence"/>
</dbReference>
<dbReference type="OrthoDB" id="6022609at2759"/>
<organism evidence="19 20">
    <name type="scientific">Albula glossodonta</name>
    <name type="common">roundjaw bonefish</name>
    <dbReference type="NCBI Taxonomy" id="121402"/>
    <lineage>
        <taxon>Eukaryota</taxon>
        <taxon>Metazoa</taxon>
        <taxon>Chordata</taxon>
        <taxon>Craniata</taxon>
        <taxon>Vertebrata</taxon>
        <taxon>Euteleostomi</taxon>
        <taxon>Actinopterygii</taxon>
        <taxon>Neopterygii</taxon>
        <taxon>Teleostei</taxon>
        <taxon>Albuliformes</taxon>
        <taxon>Albulidae</taxon>
        <taxon>Albula</taxon>
    </lineage>
</organism>
<keyword evidence="20" id="KW-1185">Reference proteome</keyword>
<feature type="domain" description="VWFA" evidence="18">
    <location>
        <begin position="336"/>
        <end position="511"/>
    </location>
</feature>
<keyword evidence="11" id="KW-0325">Glycoprotein</keyword>
<dbReference type="Gene3D" id="3.40.50.410">
    <property type="entry name" value="von Willebrand factor, type A domain"/>
    <property type="match status" value="2"/>
</dbReference>
<proteinExistence type="inferred from homology"/>
<dbReference type="PROSITE" id="PS50234">
    <property type="entry name" value="VWFA"/>
    <property type="match status" value="2"/>
</dbReference>
<dbReference type="Gene3D" id="2.10.25.10">
    <property type="entry name" value="Laminin"/>
    <property type="match status" value="1"/>
</dbReference>
<feature type="transmembrane region" description="Helical" evidence="17">
    <location>
        <begin position="29"/>
        <end position="47"/>
    </location>
</feature>
<dbReference type="GO" id="GO:0016684">
    <property type="term" value="F:oxidoreductase activity, acting on peroxide as acceptor"/>
    <property type="evidence" value="ECO:0007669"/>
    <property type="project" value="TreeGrafter"/>
</dbReference>
<dbReference type="GO" id="GO:1901031">
    <property type="term" value="P:regulation of response to reactive oxygen species"/>
    <property type="evidence" value="ECO:0007669"/>
    <property type="project" value="InterPro"/>
</dbReference>
<dbReference type="InterPro" id="IPR006730">
    <property type="entry name" value="Sestrin"/>
</dbReference>
<keyword evidence="10" id="KW-1015">Disulfide bond</keyword>
<comment type="similarity">
    <text evidence="3">Belongs to the sestrin family.</text>
</comment>
<dbReference type="EMBL" id="JAFBMS010000001">
    <property type="protein sequence ID" value="KAG9355562.1"/>
    <property type="molecule type" value="Genomic_DNA"/>
</dbReference>
<keyword evidence="4" id="KW-0963">Cytoplasm</keyword>
<dbReference type="GO" id="GO:0005634">
    <property type="term" value="C:nucleus"/>
    <property type="evidence" value="ECO:0007669"/>
    <property type="project" value="InterPro"/>
</dbReference>
<comment type="catalytic activity">
    <reaction evidence="12">
        <text>a hydroperoxide + L-cysteinyl-[protein] = S-hydroxy-L-cysteinyl-[protein] + an alcohol</text>
        <dbReference type="Rhea" id="RHEA:67124"/>
        <dbReference type="Rhea" id="RHEA-COMP:10131"/>
        <dbReference type="Rhea" id="RHEA-COMP:17193"/>
        <dbReference type="ChEBI" id="CHEBI:29950"/>
        <dbReference type="ChEBI" id="CHEBI:30879"/>
        <dbReference type="ChEBI" id="CHEBI:35924"/>
        <dbReference type="ChEBI" id="CHEBI:61973"/>
    </reaction>
    <physiologicalReaction direction="left-to-right" evidence="12">
        <dbReference type="Rhea" id="RHEA:67125"/>
    </physiologicalReaction>
</comment>
<evidence type="ECO:0000256" key="7">
    <source>
        <dbReference type="ARBA" id="ARBA00022729"/>
    </source>
</evidence>
<dbReference type="FunFam" id="3.40.50.410:FF:000018">
    <property type="entry name" value="Matrilin 1"/>
    <property type="match status" value="1"/>
</dbReference>
<dbReference type="GO" id="GO:1990253">
    <property type="term" value="P:cellular response to leucine starvation"/>
    <property type="evidence" value="ECO:0007669"/>
    <property type="project" value="TreeGrafter"/>
</dbReference>
<evidence type="ECO:0000256" key="11">
    <source>
        <dbReference type="ARBA" id="ARBA00023180"/>
    </source>
</evidence>
<evidence type="ECO:0000256" key="3">
    <source>
        <dbReference type="ARBA" id="ARBA00008350"/>
    </source>
</evidence>
<evidence type="ECO:0000256" key="1">
    <source>
        <dbReference type="ARBA" id="ARBA00004496"/>
    </source>
</evidence>
<sequence>MHDPNAVHLALFSRSLCCHVRTATVAFTIYYLLSTLVVLADMVMWVFTGKDLGGFIHNEHLTHAQQICSRSALFTVDTASNFLLLIMIGISCIFALFGLHRGCSYHLVPFIVQLYLDLGLSLMSLFSGPWGLPGTPCFEEWDRLMGYVTQGKELGQKETMMFGVLFVLYLLMKVRRSGLCTCSLIPRDACTVAPYVTKVYAVHTVTKCYYIVKLAGVGKNSQGAEKSEKSVSVPSPVSLTQGQKLLLMSPPQQGQYQREGQLQQRRHQTLTPDTPGWTGCIPVASLHVFVLSAAMKPGLPSCACLLLLCLLGAHATLELRNAAAMAAGLCKTRPTDLIFIVDSSRSVRPSEFEQVKVFLAKVIEGLDVGPNATRVGVVNYASRVKNEVSLKTHRTKAGLVKAVTRIEPLSTGTMTGLAIQFALNVAFSEAEGARVRSPDISKVAIIVTDGRPQDNVRDVASRARDAGIELFAIGVGRVDMNTLRQIASEPLEDHVDYVESYSVIEKLTKKFQEAFCVSDLCATGDHDCEQVCISTPGSYKCSCKDGFTLMEDGRSCSACSAAAIDVVFLIDGSKSVRPENFELVKKWINLIVDKLDVAESKAHVGLVQYSSSVRQEFPLGRYNSRKELKDAVKKMAYMERGTMTGMALRYLLDNSFTPSQGARPGVSKVGIVFTDGRSQDYIGEAAKKAKENARYNMLDMTSIPMSGSRWDRSGEPNREDQDSEPAQSNSEVAFNSRKFNRLCSRDEKERAAALEELTKSVLSCVDQHKGDNDRIDEDVLLQLLKVSKTCPFSDIRERAAELLKTAQDHGIEIPQALASGPSAFIPTEKILEHGEDQPVLMEAFLSLGRVDHVTMVMAQHPSYLSCFLRTQHALLQLDGPLPCHWRHYIVIMASARHQCSYLVQLHRCLFLQAGGDETWLLGLRSAPPKLRRLSLINKLLAHRPWLLSREHIQELVCPGDEDRWSLAELIQAVVLLAHAHSLSSFWSDAVSEVEVLMKRMQLLQQQEEEFSQEEMVTRFEKERSESLLVTPCDDSPRIPPDSVSRFVEDADYGYQDFAPRGEQAPPTMRAQDYSWEDHGFSLMNRLYPDMGQLLDEKFQVVLALTYHTMAMHRDVDTYMLRKAVWNYIHCVFGIRYDDYDYGDVNQLLERSLKVYIKTVACYPEKTTRRMYCGFWRHFRHSEKVHVNLLLLEARLQAALLYALRAIGRYMT</sequence>
<comment type="subcellular location">
    <subcellularLocation>
        <location evidence="1">Cytoplasm</location>
    </subcellularLocation>
    <subcellularLocation>
        <location evidence="2">Secreted</location>
    </subcellularLocation>
</comment>
<keyword evidence="9" id="KW-0560">Oxidoreductase</keyword>
<dbReference type="FunFam" id="1.20.1290.10:FF:000001">
    <property type="entry name" value="Sestrin 1"/>
    <property type="match status" value="1"/>
</dbReference>
<evidence type="ECO:0000256" key="5">
    <source>
        <dbReference type="ARBA" id="ARBA00022525"/>
    </source>
</evidence>
<dbReference type="CDD" id="cd01475">
    <property type="entry name" value="vWA_Matrilin"/>
    <property type="match status" value="1"/>
</dbReference>
<reference evidence="19" key="1">
    <citation type="thesis" date="2021" institute="BYU ScholarsArchive" country="Provo, UT, USA">
        <title>Applications of and Algorithms for Genome Assembly and Genomic Analyses with an Emphasis on Marine Teleosts.</title>
        <authorList>
            <person name="Pickett B.D."/>
        </authorList>
    </citation>
    <scope>NUCLEOTIDE SEQUENCE</scope>
    <source>
        <strain evidence="19">HI-2016</strain>
    </source>
</reference>
<dbReference type="Pfam" id="PF00092">
    <property type="entry name" value="VWA"/>
    <property type="match status" value="2"/>
</dbReference>
<evidence type="ECO:0000256" key="12">
    <source>
        <dbReference type="ARBA" id="ARBA00049242"/>
    </source>
</evidence>
<keyword evidence="6" id="KW-0245">EGF-like domain</keyword>
<evidence type="ECO:0000256" key="6">
    <source>
        <dbReference type="ARBA" id="ARBA00022536"/>
    </source>
</evidence>
<feature type="domain" description="VWFA" evidence="18">
    <location>
        <begin position="565"/>
        <end position="761"/>
    </location>
</feature>
<gene>
    <name evidence="19" type="ORF">JZ751_000400</name>
</gene>
<dbReference type="PROSITE" id="PS01186">
    <property type="entry name" value="EGF_2"/>
    <property type="match status" value="1"/>
</dbReference>
<comment type="caution">
    <text evidence="19">The sequence shown here is derived from an EMBL/GenBank/DDBJ whole genome shotgun (WGS) entry which is preliminary data.</text>
</comment>
<protein>
    <recommendedName>
        <fullName evidence="14">Matrilin-1</fullName>
    </recommendedName>
    <alternativeName>
        <fullName evidence="15">Cartilage matrix protein</fullName>
    </alternativeName>
</protein>
<dbReference type="GO" id="GO:0005576">
    <property type="term" value="C:extracellular region"/>
    <property type="evidence" value="ECO:0007669"/>
    <property type="project" value="UniProtKB-SubCell"/>
</dbReference>
<dbReference type="Pfam" id="PF14670">
    <property type="entry name" value="FXa_inhibition"/>
    <property type="match status" value="1"/>
</dbReference>
<evidence type="ECO:0000256" key="13">
    <source>
        <dbReference type="ARBA" id="ARBA00093320"/>
    </source>
</evidence>
<dbReference type="GO" id="GO:0071233">
    <property type="term" value="P:cellular response to L-leucine"/>
    <property type="evidence" value="ECO:0007669"/>
    <property type="project" value="TreeGrafter"/>
</dbReference>
<evidence type="ECO:0000256" key="16">
    <source>
        <dbReference type="SAM" id="MobiDB-lite"/>
    </source>
</evidence>
<dbReference type="PRINTS" id="PR00453">
    <property type="entry name" value="VWFADOMAIN"/>
</dbReference>
<dbReference type="PANTHER" id="PTHR12474">
    <property type="entry name" value="P53 REGULATED PA26 NUCLEAR PROTEIN SESTRIN"/>
    <property type="match status" value="1"/>
</dbReference>
<keyword evidence="17" id="KW-0472">Membrane</keyword>
<dbReference type="GO" id="GO:0016239">
    <property type="term" value="P:positive regulation of macroautophagy"/>
    <property type="evidence" value="ECO:0007669"/>
    <property type="project" value="TreeGrafter"/>
</dbReference>
<evidence type="ECO:0000256" key="14">
    <source>
        <dbReference type="ARBA" id="ARBA00093641"/>
    </source>
</evidence>
<keyword evidence="17" id="KW-1133">Transmembrane helix</keyword>
<dbReference type="GO" id="GO:0070728">
    <property type="term" value="F:L-leucine binding"/>
    <property type="evidence" value="ECO:0007669"/>
    <property type="project" value="TreeGrafter"/>
</dbReference>
<evidence type="ECO:0000313" key="20">
    <source>
        <dbReference type="Proteomes" id="UP000824540"/>
    </source>
</evidence>
<evidence type="ECO:0000256" key="15">
    <source>
        <dbReference type="ARBA" id="ARBA00093674"/>
    </source>
</evidence>
<dbReference type="GO" id="GO:0031012">
    <property type="term" value="C:extracellular matrix"/>
    <property type="evidence" value="ECO:0007669"/>
    <property type="project" value="UniProtKB-ARBA"/>
</dbReference>
<feature type="region of interest" description="Disordered" evidence="16">
    <location>
        <begin position="704"/>
        <end position="731"/>
    </location>
</feature>
<dbReference type="FunFam" id="3.40.50.410:FF:000004">
    <property type="entry name" value="collagen alpha-6(VI) chain"/>
    <property type="match status" value="1"/>
</dbReference>
<dbReference type="GO" id="GO:0005509">
    <property type="term" value="F:calcium ion binding"/>
    <property type="evidence" value="ECO:0007669"/>
    <property type="project" value="InterPro"/>
</dbReference>
<dbReference type="SMART" id="SM00327">
    <property type="entry name" value="VWA"/>
    <property type="match status" value="2"/>
</dbReference>
<accession>A0A8T2PVP0</accession>
<dbReference type="Gene3D" id="1.20.1290.10">
    <property type="entry name" value="AhpD-like"/>
    <property type="match status" value="1"/>
</dbReference>
<dbReference type="InterPro" id="IPR036465">
    <property type="entry name" value="vWFA_dom_sf"/>
</dbReference>
<dbReference type="InterPro" id="IPR029032">
    <property type="entry name" value="AhpD-like"/>
</dbReference>
<dbReference type="SMART" id="SM00179">
    <property type="entry name" value="EGF_CA"/>
    <property type="match status" value="1"/>
</dbReference>
<dbReference type="SUPFAM" id="SSF69118">
    <property type="entry name" value="AhpD-like"/>
    <property type="match status" value="1"/>
</dbReference>
<name>A0A8T2PVP0_9TELE</name>
<feature type="compositionally biased region" description="Basic and acidic residues" evidence="16">
    <location>
        <begin position="709"/>
        <end position="720"/>
    </location>
</feature>
<dbReference type="GO" id="GO:0005737">
    <property type="term" value="C:cytoplasm"/>
    <property type="evidence" value="ECO:0007669"/>
    <property type="project" value="UniProtKB-SubCell"/>
</dbReference>
<dbReference type="GO" id="GO:1904262">
    <property type="term" value="P:negative regulation of TORC1 signaling"/>
    <property type="evidence" value="ECO:0007669"/>
    <property type="project" value="UniProtKB-ARBA"/>
</dbReference>
<dbReference type="SUPFAM" id="SSF53300">
    <property type="entry name" value="vWA-like"/>
    <property type="match status" value="2"/>
</dbReference>
<dbReference type="AlphaFoldDB" id="A0A8T2PVP0"/>
<comment type="function">
    <text evidence="13">A major component of the extracellular matrix of non-articular cartilage. Binds to type 2 collagens and forms long concatenated protein networks as part of the extracellular matrix. Required for the network-like organization and bundling of collagen fibrils surrounding chondrocytes in the zones of maturation and hypertrophy. Required for mechanotransduction and adaption to mechanical loading in cartilage chondrocytes, resulting in an increase in expression of the extracellular matrix components ACAN and COL2A1. Acts as a moderator of angiogenesis in response to injury.</text>
</comment>
<feature type="transmembrane region" description="Helical" evidence="17">
    <location>
        <begin position="107"/>
        <end position="126"/>
    </location>
</feature>
<evidence type="ECO:0000256" key="8">
    <source>
        <dbReference type="ARBA" id="ARBA00022737"/>
    </source>
</evidence>
<dbReference type="InterPro" id="IPR001881">
    <property type="entry name" value="EGF-like_Ca-bd_dom"/>
</dbReference>
<evidence type="ECO:0000256" key="17">
    <source>
        <dbReference type="SAM" id="Phobius"/>
    </source>
</evidence>
<evidence type="ECO:0000256" key="10">
    <source>
        <dbReference type="ARBA" id="ARBA00023157"/>
    </source>
</evidence>
<evidence type="ECO:0000256" key="4">
    <source>
        <dbReference type="ARBA" id="ARBA00022490"/>
    </source>
</evidence>
<dbReference type="InterPro" id="IPR002035">
    <property type="entry name" value="VWF_A"/>
</dbReference>
<evidence type="ECO:0000313" key="19">
    <source>
        <dbReference type="EMBL" id="KAG9355562.1"/>
    </source>
</evidence>